<protein>
    <recommendedName>
        <fullName evidence="3">Glycolipid-binding domain-containing protein</fullName>
    </recommendedName>
</protein>
<evidence type="ECO:0000313" key="2">
    <source>
        <dbReference type="Proteomes" id="UP000292695"/>
    </source>
</evidence>
<dbReference type="AlphaFoldDB" id="A0A4R0I6C0"/>
<dbReference type="SUPFAM" id="SSF159275">
    <property type="entry name" value="PA1994-like"/>
    <property type="match status" value="1"/>
</dbReference>
<gene>
    <name evidence="1" type="ORF">E0H50_33030</name>
</gene>
<dbReference type="InterPro" id="IPR009467">
    <property type="entry name" value="Glycolipid-bd_prot_put"/>
</dbReference>
<evidence type="ECO:0008006" key="3">
    <source>
        <dbReference type="Google" id="ProtNLM"/>
    </source>
</evidence>
<keyword evidence="2" id="KW-1185">Reference proteome</keyword>
<name>A0A4R0I6C0_9ACTN</name>
<sequence length="189" mass="20771">MELRPLPAAGSWTHGGARVGFEVLFVGEGRLRGRTAAREGEASWYVGYEVVVGGDWATESVVAVSSTVAGEREVVLERGAGDRWTVDGVARPELDGCRDVDFESSAVTNTLPVHRIPFVPGTTFDVPAAFVQADDLSVIRLEQRYTLMRSDEDRHVFHYESATFDFECELTFDASGLVLDYPGIAVRDR</sequence>
<organism evidence="1 2">
    <name type="scientific">Kribbella sindirgiensis</name>
    <dbReference type="NCBI Taxonomy" id="1124744"/>
    <lineage>
        <taxon>Bacteria</taxon>
        <taxon>Bacillati</taxon>
        <taxon>Actinomycetota</taxon>
        <taxon>Actinomycetes</taxon>
        <taxon>Propionibacteriales</taxon>
        <taxon>Kribbellaceae</taxon>
        <taxon>Kribbella</taxon>
    </lineage>
</organism>
<dbReference type="Pfam" id="PF06475">
    <property type="entry name" value="Glycolipid_bind"/>
    <property type="match status" value="1"/>
</dbReference>
<proteinExistence type="predicted"/>
<comment type="caution">
    <text evidence="1">The sequence shown here is derived from an EMBL/GenBank/DDBJ whole genome shotgun (WGS) entry which is preliminary data.</text>
</comment>
<dbReference type="Proteomes" id="UP000292695">
    <property type="component" value="Unassembled WGS sequence"/>
</dbReference>
<evidence type="ECO:0000313" key="1">
    <source>
        <dbReference type="EMBL" id="TCC24463.1"/>
    </source>
</evidence>
<accession>A0A4R0I6C0</accession>
<reference evidence="1 2" key="1">
    <citation type="submission" date="2019-02" db="EMBL/GenBank/DDBJ databases">
        <title>Kribbella capetownensis sp. nov. and Kribbella speibonae sp. nov., isolated from soil.</title>
        <authorList>
            <person name="Curtis S.M."/>
            <person name="Norton I."/>
            <person name="Everest G.J."/>
            <person name="Meyers P.R."/>
        </authorList>
    </citation>
    <scope>NUCLEOTIDE SEQUENCE [LARGE SCALE GENOMIC DNA]</scope>
    <source>
        <strain evidence="1 2">DSM 27082</strain>
    </source>
</reference>
<dbReference type="RefSeq" id="WP_131294909.1">
    <property type="nucleotide sequence ID" value="NZ_SJKA01000015.1"/>
</dbReference>
<dbReference type="OrthoDB" id="7347529at2"/>
<dbReference type="EMBL" id="SJKA01000015">
    <property type="protein sequence ID" value="TCC24463.1"/>
    <property type="molecule type" value="Genomic_DNA"/>
</dbReference>